<keyword evidence="9" id="KW-1185">Reference proteome</keyword>
<keyword evidence="2" id="KW-0229">DNA integration</keyword>
<evidence type="ECO:0000256" key="4">
    <source>
        <dbReference type="ARBA" id="ARBA00023172"/>
    </source>
</evidence>
<keyword evidence="3 5" id="KW-0238">DNA-binding</keyword>
<feature type="domain" description="Tyr recombinase" evidence="6">
    <location>
        <begin position="173"/>
        <end position="352"/>
    </location>
</feature>
<keyword evidence="4" id="KW-0233">DNA recombination</keyword>
<dbReference type="InterPro" id="IPR050090">
    <property type="entry name" value="Tyrosine_recombinase_XerCD"/>
</dbReference>
<dbReference type="SUPFAM" id="SSF56349">
    <property type="entry name" value="DNA breaking-rejoining enzymes"/>
    <property type="match status" value="1"/>
</dbReference>
<sequence>MALELKQRRAGGVWQAHFEGPDGSRKRLSTGCTNKEEAKLKALAMMQEVLVESVPLSERRGSGLEMTTLASLLREVYHAEWRHKRSAKSIKTRITRIIREIGHWTIPQITRQRLRDWADGLTNENRKDSSTLVSAATKNRYMSAISRAMTYAKEESIPDLTLPKFPHWAENNVKERYLTDDEERRIFDWLRAHPLQHWGREQSYMIAMVGLLLDSGMRISEALGEVTEVNVMRRDGKAVALRLRHGKTKSGEGRLVPLTTRAAASVETLLTHPSHPLTAQAVLRRWNYVCGKLEIEDATLHTLRHTCASRLVLSGVPIYKVSRMLGHSSVTMTERYANVMDGDLLDLAGALEERNGARRVTLSSVS</sequence>
<dbReference type="RefSeq" id="WP_311191606.1">
    <property type="nucleotide sequence ID" value="NZ_CP115541.1"/>
</dbReference>
<organism evidence="8 9">
    <name type="scientific">Stenotrophomonas oahuensis</name>
    <dbReference type="NCBI Taxonomy" id="3003271"/>
    <lineage>
        <taxon>Bacteria</taxon>
        <taxon>Pseudomonadati</taxon>
        <taxon>Pseudomonadota</taxon>
        <taxon>Gammaproteobacteria</taxon>
        <taxon>Lysobacterales</taxon>
        <taxon>Lysobacteraceae</taxon>
        <taxon>Stenotrophomonas</taxon>
    </lineage>
</organism>
<proteinExistence type="inferred from homology"/>
<evidence type="ECO:0000313" key="8">
    <source>
        <dbReference type="EMBL" id="WNH52407.1"/>
    </source>
</evidence>
<dbReference type="InterPro" id="IPR044068">
    <property type="entry name" value="CB"/>
</dbReference>
<dbReference type="PROSITE" id="PS51900">
    <property type="entry name" value="CB"/>
    <property type="match status" value="1"/>
</dbReference>
<evidence type="ECO:0000259" key="7">
    <source>
        <dbReference type="PROSITE" id="PS51900"/>
    </source>
</evidence>
<dbReference type="InterPro" id="IPR011010">
    <property type="entry name" value="DNA_brk_join_enz"/>
</dbReference>
<accession>A0ABY9YND0</accession>
<dbReference type="PANTHER" id="PTHR30349:SF41">
    <property type="entry name" value="INTEGRASE_RECOMBINASE PROTEIN MJ0367-RELATED"/>
    <property type="match status" value="1"/>
</dbReference>
<comment type="similarity">
    <text evidence="1">Belongs to the 'phage' integrase family.</text>
</comment>
<dbReference type="InterPro" id="IPR002104">
    <property type="entry name" value="Integrase_catalytic"/>
</dbReference>
<evidence type="ECO:0000313" key="9">
    <source>
        <dbReference type="Proteomes" id="UP001302072"/>
    </source>
</evidence>
<dbReference type="Pfam" id="PF00589">
    <property type="entry name" value="Phage_integrase"/>
    <property type="match status" value="1"/>
</dbReference>
<evidence type="ECO:0000256" key="2">
    <source>
        <dbReference type="ARBA" id="ARBA00022908"/>
    </source>
</evidence>
<feature type="domain" description="Core-binding (CB)" evidence="7">
    <location>
        <begin position="64"/>
        <end position="153"/>
    </location>
</feature>
<dbReference type="InterPro" id="IPR013762">
    <property type="entry name" value="Integrase-like_cat_sf"/>
</dbReference>
<dbReference type="EMBL" id="CP115541">
    <property type="protein sequence ID" value="WNH52407.1"/>
    <property type="molecule type" value="Genomic_DNA"/>
</dbReference>
<dbReference type="InterPro" id="IPR010998">
    <property type="entry name" value="Integrase_recombinase_N"/>
</dbReference>
<reference evidence="8 9" key="1">
    <citation type="submission" date="2022-12" db="EMBL/GenBank/DDBJ databases">
        <title>Two new species, Stenotrophomonas aracearum and Stenotrophomonas oahuensis, isolated from Anthurium (Araceae family) in Hawaii.</title>
        <authorList>
            <person name="Chunag S.C."/>
            <person name="Dobhal S."/>
            <person name="Alvarez A."/>
            <person name="Arif M."/>
        </authorList>
    </citation>
    <scope>NUCLEOTIDE SEQUENCE [LARGE SCALE GENOMIC DNA]</scope>
    <source>
        <strain evidence="8 9">A5586</strain>
    </source>
</reference>
<name>A0ABY9YND0_9GAMM</name>
<dbReference type="Proteomes" id="UP001302072">
    <property type="component" value="Chromosome"/>
</dbReference>
<evidence type="ECO:0000259" key="6">
    <source>
        <dbReference type="PROSITE" id="PS51898"/>
    </source>
</evidence>
<evidence type="ECO:0000256" key="5">
    <source>
        <dbReference type="PROSITE-ProRule" id="PRU01248"/>
    </source>
</evidence>
<protein>
    <submittedName>
        <fullName evidence="8">Site-specific integrase</fullName>
    </submittedName>
</protein>
<evidence type="ECO:0000256" key="3">
    <source>
        <dbReference type="ARBA" id="ARBA00023125"/>
    </source>
</evidence>
<dbReference type="CDD" id="cd00796">
    <property type="entry name" value="INT_Rci_Hp1_C"/>
    <property type="match status" value="1"/>
</dbReference>
<dbReference type="Gene3D" id="1.10.443.10">
    <property type="entry name" value="Intergrase catalytic core"/>
    <property type="match status" value="2"/>
</dbReference>
<dbReference type="PROSITE" id="PS51898">
    <property type="entry name" value="TYR_RECOMBINASE"/>
    <property type="match status" value="1"/>
</dbReference>
<gene>
    <name evidence="8" type="ORF">PDM29_19120</name>
</gene>
<evidence type="ECO:0000256" key="1">
    <source>
        <dbReference type="ARBA" id="ARBA00008857"/>
    </source>
</evidence>
<dbReference type="PANTHER" id="PTHR30349">
    <property type="entry name" value="PHAGE INTEGRASE-RELATED"/>
    <property type="match status" value="1"/>
</dbReference>
<dbReference type="Gene3D" id="1.10.150.130">
    <property type="match status" value="1"/>
</dbReference>